<reference evidence="13" key="3">
    <citation type="submission" date="2015-06" db="UniProtKB">
        <authorList>
            <consortium name="EnsemblMetazoa"/>
        </authorList>
    </citation>
    <scope>IDENTIFICATION</scope>
</reference>
<evidence type="ECO:0000256" key="6">
    <source>
        <dbReference type="ARBA" id="ARBA00023136"/>
    </source>
</evidence>
<dbReference type="HOGENOM" id="CLU_009579_15_2_1"/>
<gene>
    <name evidence="12" type="ORF">CAPTEDRAFT_97007</name>
</gene>
<protein>
    <recommendedName>
        <fullName evidence="11">G-protein coupled receptors family 1 profile domain-containing protein</fullName>
    </recommendedName>
</protein>
<dbReference type="PANTHER" id="PTHR45695">
    <property type="entry name" value="LEUCOKININ RECEPTOR-RELATED"/>
    <property type="match status" value="1"/>
</dbReference>
<dbReference type="InterPro" id="IPR000276">
    <property type="entry name" value="GPCR_Rhodpsn"/>
</dbReference>
<feature type="transmembrane region" description="Helical" evidence="10">
    <location>
        <begin position="81"/>
        <end position="99"/>
    </location>
</feature>
<feature type="domain" description="G-protein coupled receptors family 1 profile" evidence="11">
    <location>
        <begin position="59"/>
        <end position="328"/>
    </location>
</feature>
<evidence type="ECO:0000256" key="9">
    <source>
        <dbReference type="ARBA" id="ARBA00023224"/>
    </source>
</evidence>
<dbReference type="Pfam" id="PF00001">
    <property type="entry name" value="7tm_1"/>
    <property type="match status" value="1"/>
</dbReference>
<dbReference type="PROSITE" id="PS00237">
    <property type="entry name" value="G_PROTEIN_RECEP_F1_1"/>
    <property type="match status" value="1"/>
</dbReference>
<reference evidence="14" key="1">
    <citation type="submission" date="2012-12" db="EMBL/GenBank/DDBJ databases">
        <authorList>
            <person name="Hellsten U."/>
            <person name="Grimwood J."/>
            <person name="Chapman J.A."/>
            <person name="Shapiro H."/>
            <person name="Aerts A."/>
            <person name="Otillar R.P."/>
            <person name="Terry A.Y."/>
            <person name="Boore J.L."/>
            <person name="Simakov O."/>
            <person name="Marletaz F."/>
            <person name="Cho S.-J."/>
            <person name="Edsinger-Gonzales E."/>
            <person name="Havlak P."/>
            <person name="Kuo D.-H."/>
            <person name="Larsson T."/>
            <person name="Lv J."/>
            <person name="Arendt D."/>
            <person name="Savage R."/>
            <person name="Osoegawa K."/>
            <person name="de Jong P."/>
            <person name="Lindberg D.R."/>
            <person name="Seaver E.C."/>
            <person name="Weisblat D.A."/>
            <person name="Putnam N.H."/>
            <person name="Grigoriev I.V."/>
            <person name="Rokhsar D.S."/>
        </authorList>
    </citation>
    <scope>NUCLEOTIDE SEQUENCE</scope>
    <source>
        <strain evidence="14">I ESC-2004</strain>
    </source>
</reference>
<dbReference type="EMBL" id="KB310197">
    <property type="protein sequence ID" value="ELT92261.1"/>
    <property type="molecule type" value="Genomic_DNA"/>
</dbReference>
<dbReference type="OrthoDB" id="6435638at2759"/>
<dbReference type="Proteomes" id="UP000014760">
    <property type="component" value="Unassembled WGS sequence"/>
</dbReference>
<evidence type="ECO:0000256" key="3">
    <source>
        <dbReference type="ARBA" id="ARBA00022692"/>
    </source>
</evidence>
<keyword evidence="7 10" id="KW-0675">Receptor</keyword>
<dbReference type="SUPFAM" id="SSF81321">
    <property type="entry name" value="Family A G protein-coupled receptor-like"/>
    <property type="match status" value="1"/>
</dbReference>
<keyword evidence="6 10" id="KW-0472">Membrane</keyword>
<keyword evidence="14" id="KW-1185">Reference proteome</keyword>
<name>R7TL27_CAPTE</name>
<dbReference type="Gene3D" id="1.20.1070.10">
    <property type="entry name" value="Rhodopsin 7-helix transmembrane proteins"/>
    <property type="match status" value="1"/>
</dbReference>
<evidence type="ECO:0000256" key="10">
    <source>
        <dbReference type="RuleBase" id="RU046427"/>
    </source>
</evidence>
<evidence type="ECO:0000256" key="2">
    <source>
        <dbReference type="ARBA" id="ARBA00022475"/>
    </source>
</evidence>
<feature type="transmembrane region" description="Helical" evidence="10">
    <location>
        <begin position="160"/>
        <end position="182"/>
    </location>
</feature>
<sequence>MDCSEALIACGDPYHGLPLNETANTSDSNFEVPRELLFNTDAIVSVSILGVMFLVAAVGNLTVFAILFFNRHSRLSRVSIFIMHLSISDLIITFIMIPMEIGWHVTVAWKAGDVGCRVLLFFRAFGFYLGSFILVAISLDRYLSITKPLSLVDAGKRGRIMLRFSWLFAFVAAIPQSIIFHVEQHPIHTWFSQCVTFNFFPSDQHEMAYNVSTVCMMYVVPLLLITACYSLILREVSKKTSSTRTVSGGQCRVRMSGNGRLKMAKARTNTLRMTIVIVLVFVICWSPYFCMLLVWWIDRGQAVKVPPKLQRAIFIFAVSNSCVNPFVYGTCSHIYINGASMSTSMKPRYSNVCLN</sequence>
<dbReference type="EnsemblMetazoa" id="CapteT97007">
    <property type="protein sequence ID" value="CapteP97007"/>
    <property type="gene ID" value="CapteG97007"/>
</dbReference>
<feature type="transmembrane region" description="Helical" evidence="10">
    <location>
        <begin position="119"/>
        <end position="139"/>
    </location>
</feature>
<keyword evidence="8 10" id="KW-0325">Glycoprotein</keyword>
<keyword evidence="9 10" id="KW-0807">Transducer</keyword>
<dbReference type="PANTHER" id="PTHR45695:SF22">
    <property type="entry name" value="G-PROTEIN COUPLED RECEPTORS FAMILY 1 PROFILE DOMAIN-CONTAINING PROTEIN"/>
    <property type="match status" value="1"/>
</dbReference>
<evidence type="ECO:0000313" key="12">
    <source>
        <dbReference type="EMBL" id="ELT92261.1"/>
    </source>
</evidence>
<evidence type="ECO:0000256" key="7">
    <source>
        <dbReference type="ARBA" id="ARBA00023170"/>
    </source>
</evidence>
<dbReference type="InterPro" id="IPR017452">
    <property type="entry name" value="GPCR_Rhodpsn_7TM"/>
</dbReference>
<keyword evidence="5 10" id="KW-0297">G-protein coupled receptor</keyword>
<evidence type="ECO:0000256" key="5">
    <source>
        <dbReference type="ARBA" id="ARBA00023040"/>
    </source>
</evidence>
<dbReference type="GO" id="GO:0005000">
    <property type="term" value="F:vasopressin receptor activity"/>
    <property type="evidence" value="ECO:0007669"/>
    <property type="project" value="InterPro"/>
</dbReference>
<evidence type="ECO:0000256" key="1">
    <source>
        <dbReference type="ARBA" id="ARBA00004651"/>
    </source>
</evidence>
<dbReference type="InterPro" id="IPR001817">
    <property type="entry name" value="Vasoprsn_rcpt"/>
</dbReference>
<dbReference type="PRINTS" id="PR00896">
    <property type="entry name" value="VASOPRESSINR"/>
</dbReference>
<dbReference type="OMA" id="WACRLLM"/>
<keyword evidence="2" id="KW-1003">Cell membrane</keyword>
<evidence type="ECO:0000313" key="13">
    <source>
        <dbReference type="EnsemblMetazoa" id="CapteP97007"/>
    </source>
</evidence>
<organism evidence="12">
    <name type="scientific">Capitella teleta</name>
    <name type="common">Polychaete worm</name>
    <dbReference type="NCBI Taxonomy" id="283909"/>
    <lineage>
        <taxon>Eukaryota</taxon>
        <taxon>Metazoa</taxon>
        <taxon>Spiralia</taxon>
        <taxon>Lophotrochozoa</taxon>
        <taxon>Annelida</taxon>
        <taxon>Polychaeta</taxon>
        <taxon>Sedentaria</taxon>
        <taxon>Scolecida</taxon>
        <taxon>Capitellidae</taxon>
        <taxon>Capitella</taxon>
    </lineage>
</organism>
<feature type="transmembrane region" description="Helical" evidence="10">
    <location>
        <begin position="207"/>
        <end position="232"/>
    </location>
</feature>
<dbReference type="FunCoup" id="R7TL27">
    <property type="interactions" value="172"/>
</dbReference>
<dbReference type="CDD" id="cd15382">
    <property type="entry name" value="7tmA_AKHR"/>
    <property type="match status" value="1"/>
</dbReference>
<reference evidence="12 14" key="2">
    <citation type="journal article" date="2013" name="Nature">
        <title>Insights into bilaterian evolution from three spiralian genomes.</title>
        <authorList>
            <person name="Simakov O."/>
            <person name="Marletaz F."/>
            <person name="Cho S.J."/>
            <person name="Edsinger-Gonzales E."/>
            <person name="Havlak P."/>
            <person name="Hellsten U."/>
            <person name="Kuo D.H."/>
            <person name="Larsson T."/>
            <person name="Lv J."/>
            <person name="Arendt D."/>
            <person name="Savage R."/>
            <person name="Osoegawa K."/>
            <person name="de Jong P."/>
            <person name="Grimwood J."/>
            <person name="Chapman J.A."/>
            <person name="Shapiro H."/>
            <person name="Aerts A."/>
            <person name="Otillar R.P."/>
            <person name="Terry A.Y."/>
            <person name="Boore J.L."/>
            <person name="Grigoriev I.V."/>
            <person name="Lindberg D.R."/>
            <person name="Seaver E.C."/>
            <person name="Weisblat D.A."/>
            <person name="Putnam N.H."/>
            <person name="Rokhsar D.S."/>
        </authorList>
    </citation>
    <scope>NUCLEOTIDE SEQUENCE</scope>
    <source>
        <strain evidence="12 14">I ESC-2004</strain>
    </source>
</reference>
<feature type="transmembrane region" description="Helical" evidence="10">
    <location>
        <begin position="270"/>
        <end position="297"/>
    </location>
</feature>
<dbReference type="PRINTS" id="PR00237">
    <property type="entry name" value="GPCRRHODOPSN"/>
</dbReference>
<feature type="transmembrane region" description="Helical" evidence="10">
    <location>
        <begin position="42"/>
        <end position="69"/>
    </location>
</feature>
<comment type="similarity">
    <text evidence="10">Belongs to the G-protein coupled receptor 1 family. Vasopressin/oxytocin receptor subfamily.</text>
</comment>
<dbReference type="PROSITE" id="PS50262">
    <property type="entry name" value="G_PROTEIN_RECEP_F1_2"/>
    <property type="match status" value="1"/>
</dbReference>
<keyword evidence="3 10" id="KW-0812">Transmembrane</keyword>
<accession>R7TL27</accession>
<evidence type="ECO:0000313" key="14">
    <source>
        <dbReference type="Proteomes" id="UP000014760"/>
    </source>
</evidence>
<comment type="subcellular location">
    <subcellularLocation>
        <location evidence="1 10">Cell membrane</location>
        <topology evidence="1 10">Multi-pass membrane protein</topology>
    </subcellularLocation>
</comment>
<keyword evidence="4 10" id="KW-1133">Transmembrane helix</keyword>
<evidence type="ECO:0000256" key="4">
    <source>
        <dbReference type="ARBA" id="ARBA00022989"/>
    </source>
</evidence>
<dbReference type="GO" id="GO:0005886">
    <property type="term" value="C:plasma membrane"/>
    <property type="evidence" value="ECO:0007669"/>
    <property type="project" value="UniProtKB-SubCell"/>
</dbReference>
<dbReference type="STRING" id="283909.R7TL27"/>
<evidence type="ECO:0000259" key="11">
    <source>
        <dbReference type="PROSITE" id="PS50262"/>
    </source>
</evidence>
<evidence type="ECO:0000256" key="8">
    <source>
        <dbReference type="ARBA" id="ARBA00023180"/>
    </source>
</evidence>
<dbReference type="AlphaFoldDB" id="R7TL27"/>
<feature type="transmembrane region" description="Helical" evidence="10">
    <location>
        <begin position="312"/>
        <end position="336"/>
    </location>
</feature>
<dbReference type="EMBL" id="AMQN01013403">
    <property type="status" value="NOT_ANNOTATED_CDS"/>
    <property type="molecule type" value="Genomic_DNA"/>
</dbReference>
<proteinExistence type="inferred from homology"/>